<organism evidence="1">
    <name type="scientific">bioreactor metagenome</name>
    <dbReference type="NCBI Taxonomy" id="1076179"/>
    <lineage>
        <taxon>unclassified sequences</taxon>
        <taxon>metagenomes</taxon>
        <taxon>ecological metagenomes</taxon>
    </lineage>
</organism>
<name>A0A644ZA54_9ZZZZ</name>
<dbReference type="EMBL" id="VSSQ01008058">
    <property type="protein sequence ID" value="MPM37766.1"/>
    <property type="molecule type" value="Genomic_DNA"/>
</dbReference>
<gene>
    <name evidence="1" type="ORF">SDC9_84385</name>
</gene>
<comment type="caution">
    <text evidence="1">The sequence shown here is derived from an EMBL/GenBank/DDBJ whole genome shotgun (WGS) entry which is preliminary data.</text>
</comment>
<dbReference type="AlphaFoldDB" id="A0A644ZA54"/>
<proteinExistence type="predicted"/>
<protein>
    <submittedName>
        <fullName evidence="1">Uncharacterized protein</fullName>
    </submittedName>
</protein>
<reference evidence="1" key="1">
    <citation type="submission" date="2019-08" db="EMBL/GenBank/DDBJ databases">
        <authorList>
            <person name="Kucharzyk K."/>
            <person name="Murdoch R.W."/>
            <person name="Higgins S."/>
            <person name="Loffler F."/>
        </authorList>
    </citation>
    <scope>NUCLEOTIDE SEQUENCE</scope>
</reference>
<evidence type="ECO:0000313" key="1">
    <source>
        <dbReference type="EMBL" id="MPM37766.1"/>
    </source>
</evidence>
<sequence length="79" mass="8895">MANASKSGRNRRIEKDILSEIQLGTKQYISLLDKIKHKKVTNLVFRRFTTAAPISNGAQNATACRTSKTHKKLNIILDK</sequence>
<accession>A0A644ZA54</accession>